<proteinExistence type="predicted"/>
<reference evidence="3 4" key="1">
    <citation type="submission" date="2021-05" db="EMBL/GenBank/DDBJ databases">
        <authorList>
            <person name="Zahm M."/>
            <person name="Klopp C."/>
            <person name="Cabau C."/>
            <person name="Kuhl H."/>
            <person name="Suciu R."/>
            <person name="Ciorpac M."/>
            <person name="Holostenco D."/>
            <person name="Gessner J."/>
            <person name="Wuertz S."/>
            <person name="Hohne C."/>
            <person name="Stock M."/>
            <person name="Gislard M."/>
            <person name="Lluch J."/>
            <person name="Milhes M."/>
            <person name="Lampietro C."/>
            <person name="Lopez Roques C."/>
            <person name="Donnadieu C."/>
            <person name="Du K."/>
            <person name="Schartl M."/>
            <person name="Guiguen Y."/>
        </authorList>
    </citation>
    <scope>NUCLEOTIDE SEQUENCE [LARGE SCALE GENOMIC DNA]</scope>
    <source>
        <strain evidence="3">Hh-F2</strain>
        <tissue evidence="3">Blood</tissue>
    </source>
</reference>
<feature type="domain" description="F-box" evidence="2">
    <location>
        <begin position="80"/>
        <end position="126"/>
    </location>
</feature>
<evidence type="ECO:0000256" key="1">
    <source>
        <dbReference type="SAM" id="MobiDB-lite"/>
    </source>
</evidence>
<dbReference type="Gene3D" id="1.20.1280.50">
    <property type="match status" value="1"/>
</dbReference>
<dbReference type="InterPro" id="IPR036047">
    <property type="entry name" value="F-box-like_dom_sf"/>
</dbReference>
<dbReference type="PROSITE" id="PS50181">
    <property type="entry name" value="FBOX"/>
    <property type="match status" value="1"/>
</dbReference>
<accession>A0ABR1A1B0</accession>
<evidence type="ECO:0000313" key="4">
    <source>
        <dbReference type="Proteomes" id="UP001369086"/>
    </source>
</evidence>
<name>A0ABR1A1B0_HUSHU</name>
<keyword evidence="4" id="KW-1185">Reference proteome</keyword>
<dbReference type="EMBL" id="JAHFZB010000004">
    <property type="protein sequence ID" value="KAK6490345.1"/>
    <property type="molecule type" value="Genomic_DNA"/>
</dbReference>
<organism evidence="3 4">
    <name type="scientific">Huso huso</name>
    <name type="common">Beluga</name>
    <name type="synonym">Acipenser huso</name>
    <dbReference type="NCBI Taxonomy" id="61971"/>
    <lineage>
        <taxon>Eukaryota</taxon>
        <taxon>Metazoa</taxon>
        <taxon>Chordata</taxon>
        <taxon>Craniata</taxon>
        <taxon>Vertebrata</taxon>
        <taxon>Euteleostomi</taxon>
        <taxon>Actinopterygii</taxon>
        <taxon>Chondrostei</taxon>
        <taxon>Acipenseriformes</taxon>
        <taxon>Acipenseridae</taxon>
        <taxon>Huso</taxon>
    </lineage>
</organism>
<dbReference type="InterPro" id="IPR001810">
    <property type="entry name" value="F-box_dom"/>
</dbReference>
<dbReference type="Pfam" id="PF12937">
    <property type="entry name" value="F-box-like"/>
    <property type="match status" value="1"/>
</dbReference>
<dbReference type="Proteomes" id="UP001369086">
    <property type="component" value="Unassembled WGS sequence"/>
</dbReference>
<feature type="region of interest" description="Disordered" evidence="1">
    <location>
        <begin position="23"/>
        <end position="68"/>
    </location>
</feature>
<dbReference type="SUPFAM" id="SSF81383">
    <property type="entry name" value="F-box domain"/>
    <property type="match status" value="1"/>
</dbReference>
<gene>
    <name evidence="3" type="ORF">HHUSO_G4855</name>
</gene>
<evidence type="ECO:0000259" key="2">
    <source>
        <dbReference type="PROSITE" id="PS50181"/>
    </source>
</evidence>
<protein>
    <submittedName>
        <fullName evidence="3">F-box only protein 15-like</fullName>
    </submittedName>
</protein>
<dbReference type="PANTHER" id="PTHR46731">
    <property type="entry name" value="F-BOX ONLY PROTEIN 15"/>
    <property type="match status" value="1"/>
</dbReference>
<dbReference type="CDD" id="cd22093">
    <property type="entry name" value="F-box_FBXO15"/>
    <property type="match status" value="1"/>
</dbReference>
<sequence length="516" mass="58918">MAAGRGKLFRNYRIGLEKTQSCRTQSVGTGSRALNKEDMPLQSSTKGPEATKRHLMSKIPHSRQTSTPLQHRIYNERTLRKSQNQIGRQLLFKILSYLDASSLLCVACVNNQFHELANSNALWYNVYITETVVGKIWKPKTVDDTAEVMSATSIQEKPDGYWRREYFRKIVWKGKKRWKDQLKTINPFTGLPSNTEKVIRGLQVAWEITVTDRKGIDTTIEQSNACFSDTTVTVYWNSTNWPYFNKIKMLQIHGVLRAPVDCPTPNRPGWRSLLAKYDLSGSEPPTILGSDKLVKLLRLHPGLVVGIWRGQWSVAFFIASLHFHKLVERSILGSSVCPYAVPTDKPLIDDIDPEYGLHGYKLHISLHSAGNIFMSGQFAQLFCKKEYIRNESVRLMVISRNDISQHIAISGKIGTAWNADVLGGVVESCCMMSLTVLDEVQNPFWCVSTPVSMQLSTETSTSYDYMGENYNIKYNDSEGRVFMELVWLKEHEQFFLTSLVLYITTEKVNKHFRTKY</sequence>
<dbReference type="PANTHER" id="PTHR46731:SF1">
    <property type="entry name" value="F-BOX ONLY PROTEIN 15"/>
    <property type="match status" value="1"/>
</dbReference>
<evidence type="ECO:0000313" key="3">
    <source>
        <dbReference type="EMBL" id="KAK6490345.1"/>
    </source>
</evidence>
<comment type="caution">
    <text evidence="3">The sequence shown here is derived from an EMBL/GenBank/DDBJ whole genome shotgun (WGS) entry which is preliminary data.</text>
</comment>